<organism evidence="1 2">
    <name type="scientific">Periconia macrospinosa</name>
    <dbReference type="NCBI Taxonomy" id="97972"/>
    <lineage>
        <taxon>Eukaryota</taxon>
        <taxon>Fungi</taxon>
        <taxon>Dikarya</taxon>
        <taxon>Ascomycota</taxon>
        <taxon>Pezizomycotina</taxon>
        <taxon>Dothideomycetes</taxon>
        <taxon>Pleosporomycetidae</taxon>
        <taxon>Pleosporales</taxon>
        <taxon>Massarineae</taxon>
        <taxon>Periconiaceae</taxon>
        <taxon>Periconia</taxon>
    </lineage>
</organism>
<gene>
    <name evidence="1" type="ORF">DM02DRAFT_665308</name>
</gene>
<proteinExistence type="predicted"/>
<name>A0A2V1CX05_9PLEO</name>
<keyword evidence="2" id="KW-1185">Reference proteome</keyword>
<protein>
    <submittedName>
        <fullName evidence="1">Uncharacterized protein</fullName>
    </submittedName>
</protein>
<reference evidence="1 2" key="1">
    <citation type="journal article" date="2018" name="Sci. Rep.">
        <title>Comparative genomics provides insights into the lifestyle and reveals functional heterogeneity of dark septate endophytic fungi.</title>
        <authorList>
            <person name="Knapp D.G."/>
            <person name="Nemeth J.B."/>
            <person name="Barry K."/>
            <person name="Hainaut M."/>
            <person name="Henrissat B."/>
            <person name="Johnson J."/>
            <person name="Kuo A."/>
            <person name="Lim J.H.P."/>
            <person name="Lipzen A."/>
            <person name="Nolan M."/>
            <person name="Ohm R.A."/>
            <person name="Tamas L."/>
            <person name="Grigoriev I.V."/>
            <person name="Spatafora J.W."/>
            <person name="Nagy L.G."/>
            <person name="Kovacs G.M."/>
        </authorList>
    </citation>
    <scope>NUCLEOTIDE SEQUENCE [LARGE SCALE GENOMIC DNA]</scope>
    <source>
        <strain evidence="1 2">DSE2036</strain>
    </source>
</reference>
<dbReference type="Proteomes" id="UP000244855">
    <property type="component" value="Unassembled WGS sequence"/>
</dbReference>
<dbReference type="EMBL" id="KZ806487">
    <property type="protein sequence ID" value="PVH90265.1"/>
    <property type="molecule type" value="Genomic_DNA"/>
</dbReference>
<accession>A0A2V1CX05</accession>
<evidence type="ECO:0000313" key="1">
    <source>
        <dbReference type="EMBL" id="PVH90265.1"/>
    </source>
</evidence>
<sequence>MSEDEWHDALSRQYDEWYKARVEQNEKCLECFSILRRSVGWEKDLIKLGSKEWFSPGEYVRRSAMYTLAVRVGHCKNPAAFFGSSPQLQMKDGRPDVNLESTLALNAHISGTPCPAPRKRVEESGLVEEALLTRANSTPVSSLASARDNSFGRHHFLRVFG</sequence>
<dbReference type="OrthoDB" id="4120917at2759"/>
<dbReference type="AlphaFoldDB" id="A0A2V1CX05"/>
<evidence type="ECO:0000313" key="2">
    <source>
        <dbReference type="Proteomes" id="UP000244855"/>
    </source>
</evidence>